<dbReference type="GO" id="GO:0008168">
    <property type="term" value="F:methyltransferase activity"/>
    <property type="evidence" value="ECO:0007669"/>
    <property type="project" value="UniProtKB-KW"/>
</dbReference>
<dbReference type="Gene3D" id="2.20.25.110">
    <property type="entry name" value="S-adenosyl-L-methionine-dependent methyltransferases"/>
    <property type="match status" value="1"/>
</dbReference>
<dbReference type="KEGG" id="knv:Pan216_31350"/>
<feature type="domain" description="Methyltransferase" evidence="1">
    <location>
        <begin position="47"/>
        <end position="142"/>
    </location>
</feature>
<dbReference type="SUPFAM" id="SSF53335">
    <property type="entry name" value="S-adenosyl-L-methionine-dependent methyltransferases"/>
    <property type="match status" value="1"/>
</dbReference>
<dbReference type="OrthoDB" id="9811589at2"/>
<dbReference type="EMBL" id="CP036279">
    <property type="protein sequence ID" value="QDU62268.1"/>
    <property type="molecule type" value="Genomic_DNA"/>
</dbReference>
<dbReference type="AlphaFoldDB" id="A0A518B5K9"/>
<keyword evidence="3" id="KW-1185">Reference proteome</keyword>
<accession>A0A518B5K9</accession>
<evidence type="ECO:0000313" key="2">
    <source>
        <dbReference type="EMBL" id="QDU62268.1"/>
    </source>
</evidence>
<gene>
    <name evidence="2" type="ORF">Pan216_31350</name>
</gene>
<dbReference type="Proteomes" id="UP000317093">
    <property type="component" value="Chromosome"/>
</dbReference>
<dbReference type="RefSeq" id="WP_145258891.1">
    <property type="nucleotide sequence ID" value="NZ_CP036279.1"/>
</dbReference>
<reference evidence="2 3" key="1">
    <citation type="submission" date="2019-02" db="EMBL/GenBank/DDBJ databases">
        <title>Deep-cultivation of Planctomycetes and their phenomic and genomic characterization uncovers novel biology.</title>
        <authorList>
            <person name="Wiegand S."/>
            <person name="Jogler M."/>
            <person name="Boedeker C."/>
            <person name="Pinto D."/>
            <person name="Vollmers J."/>
            <person name="Rivas-Marin E."/>
            <person name="Kohn T."/>
            <person name="Peeters S.H."/>
            <person name="Heuer A."/>
            <person name="Rast P."/>
            <person name="Oberbeckmann S."/>
            <person name="Bunk B."/>
            <person name="Jeske O."/>
            <person name="Meyerdierks A."/>
            <person name="Storesund J.E."/>
            <person name="Kallscheuer N."/>
            <person name="Luecker S."/>
            <person name="Lage O.M."/>
            <person name="Pohl T."/>
            <person name="Merkel B.J."/>
            <person name="Hornburger P."/>
            <person name="Mueller R.-W."/>
            <person name="Bruemmer F."/>
            <person name="Labrenz M."/>
            <person name="Spormann A.M."/>
            <person name="Op den Camp H."/>
            <person name="Overmann J."/>
            <person name="Amann R."/>
            <person name="Jetten M.S.M."/>
            <person name="Mascher T."/>
            <person name="Medema M.H."/>
            <person name="Devos D.P."/>
            <person name="Kaster A.-K."/>
            <person name="Ovreas L."/>
            <person name="Rohde M."/>
            <person name="Galperin M.Y."/>
            <person name="Jogler C."/>
        </authorList>
    </citation>
    <scope>NUCLEOTIDE SEQUENCE [LARGE SCALE GENOMIC DNA]</scope>
    <source>
        <strain evidence="2 3">Pan216</strain>
    </source>
</reference>
<evidence type="ECO:0000313" key="3">
    <source>
        <dbReference type="Proteomes" id="UP000317093"/>
    </source>
</evidence>
<dbReference type="CDD" id="cd02440">
    <property type="entry name" value="AdoMet_MTases"/>
    <property type="match status" value="1"/>
</dbReference>
<keyword evidence="2" id="KW-0808">Transferase</keyword>
<proteinExistence type="predicted"/>
<name>A0A518B5K9_9BACT</name>
<dbReference type="Pfam" id="PF13649">
    <property type="entry name" value="Methyltransf_25"/>
    <property type="match status" value="1"/>
</dbReference>
<evidence type="ECO:0000259" key="1">
    <source>
        <dbReference type="Pfam" id="PF13649"/>
    </source>
</evidence>
<keyword evidence="2" id="KW-0489">Methyltransferase</keyword>
<dbReference type="GO" id="GO:0032259">
    <property type="term" value="P:methylation"/>
    <property type="evidence" value="ECO:0007669"/>
    <property type="project" value="UniProtKB-KW"/>
</dbReference>
<protein>
    <submittedName>
        <fullName evidence="2">Methyltransferase domain protein</fullName>
    </submittedName>
</protein>
<sequence>MSITTLPGSWYDFPREYDIAFRPETRLEARFVQSACERYAKVDVRRILEPACGSGRIIVELAAVGFDVTGFDLNGTALDYARARFRRRQLDGTLVEGDLTDFAIKPKAHAAFNFCNTFRHLLTEADARRHLELVAKHLVRGGLYLIGLHLYPADADYDSVERWTESYRGTKVTCTLRCLSVDEDLRREQLELLMTVRAPSRSYRVRSSFAFRTYDDRQLRALLASVPELELVAVHDFGYDIGETVELDEDGGDTVLVLRRR</sequence>
<organism evidence="2 3">
    <name type="scientific">Kolteria novifilia</name>
    <dbReference type="NCBI Taxonomy" id="2527975"/>
    <lineage>
        <taxon>Bacteria</taxon>
        <taxon>Pseudomonadati</taxon>
        <taxon>Planctomycetota</taxon>
        <taxon>Planctomycetia</taxon>
        <taxon>Kolteriales</taxon>
        <taxon>Kolteriaceae</taxon>
        <taxon>Kolteria</taxon>
    </lineage>
</organism>
<dbReference type="Gene3D" id="3.40.50.150">
    <property type="entry name" value="Vaccinia Virus protein VP39"/>
    <property type="match status" value="1"/>
</dbReference>
<dbReference type="InterPro" id="IPR041698">
    <property type="entry name" value="Methyltransf_25"/>
</dbReference>
<dbReference type="InterPro" id="IPR029063">
    <property type="entry name" value="SAM-dependent_MTases_sf"/>
</dbReference>